<feature type="compositionally biased region" description="Basic residues" evidence="1">
    <location>
        <begin position="656"/>
        <end position="672"/>
    </location>
</feature>
<accession>A0AAE0YHR1</accession>
<name>A0AAE0YHR1_9GAST</name>
<comment type="caution">
    <text evidence="3">The sequence shown here is derived from an EMBL/GenBank/DDBJ whole genome shotgun (WGS) entry which is preliminary data.</text>
</comment>
<evidence type="ECO:0000259" key="2">
    <source>
        <dbReference type="Pfam" id="PF14920"/>
    </source>
</evidence>
<keyword evidence="4" id="KW-1185">Reference proteome</keyword>
<organism evidence="3 4">
    <name type="scientific">Elysia crispata</name>
    <name type="common">lettuce slug</name>
    <dbReference type="NCBI Taxonomy" id="231223"/>
    <lineage>
        <taxon>Eukaryota</taxon>
        <taxon>Metazoa</taxon>
        <taxon>Spiralia</taxon>
        <taxon>Lophotrochozoa</taxon>
        <taxon>Mollusca</taxon>
        <taxon>Gastropoda</taxon>
        <taxon>Heterobranchia</taxon>
        <taxon>Euthyneura</taxon>
        <taxon>Panpulmonata</taxon>
        <taxon>Sacoglossa</taxon>
        <taxon>Placobranchoidea</taxon>
        <taxon>Plakobranchidae</taxon>
        <taxon>Elysia</taxon>
    </lineage>
</organism>
<reference evidence="3" key="1">
    <citation type="journal article" date="2023" name="G3 (Bethesda)">
        <title>A reference genome for the long-term kleptoplast-retaining sea slug Elysia crispata morphotype clarki.</title>
        <authorList>
            <person name="Eastman K.E."/>
            <person name="Pendleton A.L."/>
            <person name="Shaikh M.A."/>
            <person name="Suttiyut T."/>
            <person name="Ogas R."/>
            <person name="Tomko P."/>
            <person name="Gavelis G."/>
            <person name="Widhalm J.R."/>
            <person name="Wisecaver J.H."/>
        </authorList>
    </citation>
    <scope>NUCLEOTIDE SEQUENCE</scope>
    <source>
        <strain evidence="3">ECLA1</strain>
    </source>
</reference>
<feature type="domain" description="MDN2-binding protein C-terminal" evidence="2">
    <location>
        <begin position="839"/>
        <end position="968"/>
    </location>
</feature>
<feature type="compositionally biased region" description="Polar residues" evidence="1">
    <location>
        <begin position="792"/>
        <end position="808"/>
    </location>
</feature>
<feature type="compositionally biased region" description="Basic and acidic residues" evidence="1">
    <location>
        <begin position="839"/>
        <end position="848"/>
    </location>
</feature>
<dbReference type="InterPro" id="IPR029418">
    <property type="entry name" value="MTBP_C"/>
</dbReference>
<feature type="region of interest" description="Disordered" evidence="1">
    <location>
        <begin position="647"/>
        <end position="677"/>
    </location>
</feature>
<evidence type="ECO:0000313" key="4">
    <source>
        <dbReference type="Proteomes" id="UP001283361"/>
    </source>
</evidence>
<feature type="region of interest" description="Disordered" evidence="1">
    <location>
        <begin position="762"/>
        <end position="825"/>
    </location>
</feature>
<gene>
    <name evidence="3" type="ORF">RRG08_030673</name>
</gene>
<dbReference type="GO" id="GO:0031396">
    <property type="term" value="P:regulation of protein ubiquitination"/>
    <property type="evidence" value="ECO:0007669"/>
    <property type="project" value="InterPro"/>
</dbReference>
<evidence type="ECO:0000313" key="3">
    <source>
        <dbReference type="EMBL" id="KAK3745799.1"/>
    </source>
</evidence>
<feature type="compositionally biased region" description="Polar residues" evidence="1">
    <location>
        <begin position="774"/>
        <end position="784"/>
    </location>
</feature>
<dbReference type="Proteomes" id="UP001283361">
    <property type="component" value="Unassembled WGS sequence"/>
</dbReference>
<feature type="compositionally biased region" description="Polar residues" evidence="1">
    <location>
        <begin position="849"/>
        <end position="859"/>
    </location>
</feature>
<evidence type="ECO:0000256" key="1">
    <source>
        <dbReference type="SAM" id="MobiDB-lite"/>
    </source>
</evidence>
<dbReference type="GO" id="GO:0000776">
    <property type="term" value="C:kinetochore"/>
    <property type="evidence" value="ECO:0007669"/>
    <property type="project" value="TreeGrafter"/>
</dbReference>
<sequence length="979" mass="110356">MAHFLIVSSSIRGEWNEAESNVSLYLEKLSSAVKGTSHSGNFLFKSIITDSKFCEVKRILPKEGWSSFTDFKKTWGTHDCAGNSFEASSDQVLFLADCLHDVADSLPYTGVILRVALFDNSTDLCNDEQSDFFIPLAGALRRLKEWHNGQILLLNKTEELPSSMEELIDLGHCQFVGSIEQLKLNISSWEGKVAVVDRIENKGPTFGGCCLNSDLWKELLSEKIQTCMSDATKSKGVGKRRKAEPVKKLSTQPVCGRTIEILQEVDLRTFPYFLVDSWTLSLNVQEGHSDILIKYIQELKQVGLLARLRLYSDERYIPYCGRTNSLNTEAWKKKILGNSCEEPPEKPVANNVIFLYFLLLPPISPALSSSVAVQVVLSPREINQNVLEIIMKSMPETHGLKLNQAHLSCDVHVLQDEGFANLLKLLQEHKETTAKKILDSAKELCKPDAEKMHQDIMEMALEMQDKIITSAFQDQPTLLEYMQKSSHCEDSSLQWITESSLDPAKFPEKMALQAKFAKNTAFQSYPSADSLLSSSPISLEEMERKRYTTDFDVDDILRMFNKDGTPIEPPFTPEKVVGRNLCRVDSTPDLNTQWPNSQSLQYHDIYYYMDENDLSLEKKYSKIRDKVLEQDTLCTFISPIKKKTQKLQRLSPIRSSPRRRNSAQHLMTRNRSHSVQSCSPVLPQQQVAKDVFKQPSLSLHSPSPRYLSTSLTLSGSNRAATSSTRHFTSQPVSHSTPLSSMPCRVSPRKKVFNRSHSLACAQTLPAESSKKNRPSLNAKQQTSQKKQHAPLVSQNLLHRSTSETSIRQSFHGAPSISDPPVRRSPRKLSITVLKASKYSEDQISRQRESGSSLSNQTNISKNSSSERTSTSRLSHTSPVVDLDESSQQSQSGSQQSRMKRSDRHKLKLKNIIMVVLEEKGVIETDTIYAACFKNLFNVSMVLLRTLTSSQNLTEEMKNVVYGQVQQIINLEKRRCGIAL</sequence>
<feature type="region of interest" description="Disordered" evidence="1">
    <location>
        <begin position="717"/>
        <end position="744"/>
    </location>
</feature>
<feature type="compositionally biased region" description="Low complexity" evidence="1">
    <location>
        <begin position="860"/>
        <end position="877"/>
    </location>
</feature>
<feature type="region of interest" description="Disordered" evidence="1">
    <location>
        <begin position="839"/>
        <end position="902"/>
    </location>
</feature>
<dbReference type="PANTHER" id="PTHR14382">
    <property type="entry name" value="MDM2-BINDING PROTEIN"/>
    <property type="match status" value="1"/>
</dbReference>
<feature type="compositionally biased region" description="Low complexity" evidence="1">
    <location>
        <begin position="885"/>
        <end position="896"/>
    </location>
</feature>
<dbReference type="PANTHER" id="PTHR14382:SF1">
    <property type="entry name" value="MDM2-BINDING PROTEIN"/>
    <property type="match status" value="1"/>
</dbReference>
<feature type="compositionally biased region" description="Polar residues" evidence="1">
    <location>
        <begin position="717"/>
        <end position="739"/>
    </location>
</feature>
<dbReference type="EMBL" id="JAWDGP010006193">
    <property type="protein sequence ID" value="KAK3745799.1"/>
    <property type="molecule type" value="Genomic_DNA"/>
</dbReference>
<dbReference type="Pfam" id="PF14920">
    <property type="entry name" value="MTBP_C"/>
    <property type="match status" value="1"/>
</dbReference>
<protein>
    <recommendedName>
        <fullName evidence="2">MDN2-binding protein C-terminal domain-containing protein</fullName>
    </recommendedName>
</protein>
<dbReference type="GO" id="GO:0007089">
    <property type="term" value="P:traversing start control point of mitotic cell cycle"/>
    <property type="evidence" value="ECO:0007669"/>
    <property type="project" value="TreeGrafter"/>
</dbReference>
<dbReference type="InterPro" id="IPR039061">
    <property type="entry name" value="MTBP"/>
</dbReference>
<dbReference type="AlphaFoldDB" id="A0AAE0YHR1"/>
<dbReference type="GO" id="GO:0034501">
    <property type="term" value="P:protein localization to kinetochore"/>
    <property type="evidence" value="ECO:0007669"/>
    <property type="project" value="TreeGrafter"/>
</dbReference>
<proteinExistence type="predicted"/>